<accession>A0A833ZVZ2</accession>
<evidence type="ECO:0000313" key="1">
    <source>
        <dbReference type="EMBL" id="KAF6099808.1"/>
    </source>
</evidence>
<organism evidence="1 2">
    <name type="scientific">Phyllostomus discolor</name>
    <name type="common">pale spear-nosed bat</name>
    <dbReference type="NCBI Taxonomy" id="89673"/>
    <lineage>
        <taxon>Eukaryota</taxon>
        <taxon>Metazoa</taxon>
        <taxon>Chordata</taxon>
        <taxon>Craniata</taxon>
        <taxon>Vertebrata</taxon>
        <taxon>Euteleostomi</taxon>
        <taxon>Mammalia</taxon>
        <taxon>Eutheria</taxon>
        <taxon>Laurasiatheria</taxon>
        <taxon>Chiroptera</taxon>
        <taxon>Yangochiroptera</taxon>
        <taxon>Phyllostomidae</taxon>
        <taxon>Phyllostominae</taxon>
        <taxon>Phyllostomus</taxon>
    </lineage>
</organism>
<evidence type="ECO:0000313" key="2">
    <source>
        <dbReference type="Proteomes" id="UP000664940"/>
    </source>
</evidence>
<sequence length="186" mass="20391">MDCDGLLTAHGSLSASDSSRLMSRSPWHNLIRMWPLSLVQLYAMEMSNESFETSSTFISLSLFTLLSKLIVYLLCRSCSSVSFDNFPQQERKVGFTGAVDSKADLTLPGRQKETAEVTSTSTPESSLTLPVSESRRYLFAAMFQVIQQILAEHPWCARPCARSGEGGRGSLGPAHEELLCSVTGCL</sequence>
<reference evidence="1 2" key="1">
    <citation type="journal article" date="2020" name="Nature">
        <title>Six reference-quality genomes reveal evolution of bat adaptations.</title>
        <authorList>
            <person name="Jebb D."/>
            <person name="Huang Z."/>
            <person name="Pippel M."/>
            <person name="Hughes G.M."/>
            <person name="Lavrichenko K."/>
            <person name="Devanna P."/>
            <person name="Winkler S."/>
            <person name="Jermiin L.S."/>
            <person name="Skirmuntt E.C."/>
            <person name="Katzourakis A."/>
            <person name="Burkitt-Gray L."/>
            <person name="Ray D.A."/>
            <person name="Sullivan K.A.M."/>
            <person name="Roscito J.G."/>
            <person name="Kirilenko B.M."/>
            <person name="Davalos L.M."/>
            <person name="Corthals A.P."/>
            <person name="Power M.L."/>
            <person name="Jones G."/>
            <person name="Ransome R.D."/>
            <person name="Dechmann D.K.N."/>
            <person name="Locatelli A.G."/>
            <person name="Puechmaille S.J."/>
            <person name="Fedrigo O."/>
            <person name="Jarvis E.D."/>
            <person name="Hiller M."/>
            <person name="Vernes S.C."/>
            <person name="Myers E.W."/>
            <person name="Teeling E.C."/>
        </authorList>
    </citation>
    <scope>NUCLEOTIDE SEQUENCE [LARGE SCALE GENOMIC DNA]</scope>
    <source>
        <strain evidence="1">Bat1K_MPI-CBG_1</strain>
    </source>
</reference>
<protein>
    <submittedName>
        <fullName evidence="1">Uncharacterized protein</fullName>
    </submittedName>
</protein>
<dbReference type="Proteomes" id="UP000664940">
    <property type="component" value="Unassembled WGS sequence"/>
</dbReference>
<dbReference type="EMBL" id="JABVXQ010000007">
    <property type="protein sequence ID" value="KAF6099808.1"/>
    <property type="molecule type" value="Genomic_DNA"/>
</dbReference>
<proteinExistence type="predicted"/>
<gene>
    <name evidence="1" type="ORF">HJG60_011539</name>
</gene>
<name>A0A833ZVZ2_9CHIR</name>
<dbReference type="AlphaFoldDB" id="A0A833ZVZ2"/>
<comment type="caution">
    <text evidence="1">The sequence shown here is derived from an EMBL/GenBank/DDBJ whole genome shotgun (WGS) entry which is preliminary data.</text>
</comment>